<dbReference type="GO" id="GO:0003677">
    <property type="term" value="F:DNA binding"/>
    <property type="evidence" value="ECO:0007669"/>
    <property type="project" value="UniProtKB-KW"/>
</dbReference>
<evidence type="ECO:0000259" key="9">
    <source>
        <dbReference type="PROSITE" id="PS51294"/>
    </source>
</evidence>
<feature type="domain" description="HTH myb-type" evidence="9">
    <location>
        <begin position="59"/>
        <end position="113"/>
    </location>
</feature>
<feature type="domain" description="Myb-like" evidence="8">
    <location>
        <begin position="59"/>
        <end position="109"/>
    </location>
</feature>
<keyword evidence="4" id="KW-0238">DNA-binding</keyword>
<dbReference type="SUPFAM" id="SSF46689">
    <property type="entry name" value="Homeodomain-like"/>
    <property type="match status" value="1"/>
</dbReference>
<dbReference type="PANTHER" id="PTHR47999:SF123">
    <property type="entry name" value="TRANSCRIPTION FACTOR MYB114-LIKE"/>
    <property type="match status" value="1"/>
</dbReference>
<dbReference type="Pfam" id="PF00249">
    <property type="entry name" value="Myb_DNA-binding"/>
    <property type="match status" value="2"/>
</dbReference>
<dbReference type="PANTHER" id="PTHR47999">
    <property type="entry name" value="TRANSCRIPTION FACTOR MYB8-RELATED-RELATED"/>
    <property type="match status" value="1"/>
</dbReference>
<dbReference type="GO" id="GO:0080090">
    <property type="term" value="P:regulation of primary metabolic process"/>
    <property type="evidence" value="ECO:0007669"/>
    <property type="project" value="UniProtKB-ARBA"/>
</dbReference>
<gene>
    <name evidence="10" type="ORF">F0562_029601</name>
</gene>
<accession>A0A5J5B1P4</accession>
<dbReference type="InterPro" id="IPR017930">
    <property type="entry name" value="Myb_dom"/>
</dbReference>
<dbReference type="InterPro" id="IPR015495">
    <property type="entry name" value="Myb_TF_plants"/>
</dbReference>
<dbReference type="PROSITE" id="PS51294">
    <property type="entry name" value="HTH_MYB"/>
    <property type="match status" value="2"/>
</dbReference>
<keyword evidence="11" id="KW-1185">Reference proteome</keyword>
<dbReference type="Proteomes" id="UP000325577">
    <property type="component" value="Linkage Group LG16"/>
</dbReference>
<organism evidence="10 11">
    <name type="scientific">Nyssa sinensis</name>
    <dbReference type="NCBI Taxonomy" id="561372"/>
    <lineage>
        <taxon>Eukaryota</taxon>
        <taxon>Viridiplantae</taxon>
        <taxon>Streptophyta</taxon>
        <taxon>Embryophyta</taxon>
        <taxon>Tracheophyta</taxon>
        <taxon>Spermatophyta</taxon>
        <taxon>Magnoliopsida</taxon>
        <taxon>eudicotyledons</taxon>
        <taxon>Gunneridae</taxon>
        <taxon>Pentapetalae</taxon>
        <taxon>asterids</taxon>
        <taxon>Cornales</taxon>
        <taxon>Nyssaceae</taxon>
        <taxon>Nyssa</taxon>
    </lineage>
</organism>
<evidence type="ECO:0000313" key="10">
    <source>
        <dbReference type="EMBL" id="KAA8537173.1"/>
    </source>
</evidence>
<protein>
    <submittedName>
        <fullName evidence="10">Uncharacterized protein</fullName>
    </submittedName>
</protein>
<dbReference type="EMBL" id="CM018039">
    <property type="protein sequence ID" value="KAA8537173.1"/>
    <property type="molecule type" value="Genomic_DNA"/>
</dbReference>
<evidence type="ECO:0000256" key="6">
    <source>
        <dbReference type="ARBA" id="ARBA00023163"/>
    </source>
</evidence>
<name>A0A5J5B1P4_9ASTE</name>
<evidence type="ECO:0000259" key="8">
    <source>
        <dbReference type="PROSITE" id="PS50090"/>
    </source>
</evidence>
<proteinExistence type="predicted"/>
<keyword evidence="3" id="KW-0805">Transcription regulation</keyword>
<dbReference type="FunFam" id="1.10.10.60:FF:000218">
    <property type="entry name" value="Myb transcription factor"/>
    <property type="match status" value="1"/>
</dbReference>
<dbReference type="InterPro" id="IPR009057">
    <property type="entry name" value="Homeodomain-like_sf"/>
</dbReference>
<evidence type="ECO:0000256" key="4">
    <source>
        <dbReference type="ARBA" id="ARBA00023125"/>
    </source>
</evidence>
<evidence type="ECO:0000256" key="1">
    <source>
        <dbReference type="ARBA" id="ARBA00004123"/>
    </source>
</evidence>
<feature type="domain" description="Myb-like" evidence="8">
    <location>
        <begin position="6"/>
        <end position="58"/>
    </location>
</feature>
<dbReference type="CDD" id="cd00167">
    <property type="entry name" value="SANT"/>
    <property type="match status" value="2"/>
</dbReference>
<dbReference type="PROSITE" id="PS50090">
    <property type="entry name" value="MYB_LIKE"/>
    <property type="match status" value="2"/>
</dbReference>
<evidence type="ECO:0000256" key="5">
    <source>
        <dbReference type="ARBA" id="ARBA00023159"/>
    </source>
</evidence>
<dbReference type="Gene3D" id="1.10.10.60">
    <property type="entry name" value="Homeodomain-like"/>
    <property type="match status" value="2"/>
</dbReference>
<keyword evidence="5" id="KW-0010">Activator</keyword>
<reference evidence="10 11" key="1">
    <citation type="submission" date="2019-09" db="EMBL/GenBank/DDBJ databases">
        <title>A chromosome-level genome assembly of the Chinese tupelo Nyssa sinensis.</title>
        <authorList>
            <person name="Yang X."/>
            <person name="Kang M."/>
            <person name="Yang Y."/>
            <person name="Xiong H."/>
            <person name="Wang M."/>
            <person name="Zhang Z."/>
            <person name="Wang Z."/>
            <person name="Wu H."/>
            <person name="Ma T."/>
            <person name="Liu J."/>
            <person name="Xi Z."/>
        </authorList>
    </citation>
    <scope>NUCLEOTIDE SEQUENCE [LARGE SCALE GENOMIC DNA]</scope>
    <source>
        <strain evidence="10">J267</strain>
        <tissue evidence="10">Leaf</tissue>
    </source>
</reference>
<sequence length="213" mass="24566">MEMGRPISLRKGSWTEDEDQLLKTYVENYGEGNWKHIPVKSGLNRCRKSCRLRWLNYLRPNIKRGDFGVDEDDLIIRLHRLLGNRWSLIAGRIPGRTANDVKNHWNSYLSKKIASENKNTSSLENHIHCNDPMNLEAPEEGKLESSSYRKIDGEEEEEGDTTTFWKSLLLKGEFLETKLKVHENKETMVSEDGDLYQGLGDLIRDMEILDGSG</sequence>
<evidence type="ECO:0000256" key="7">
    <source>
        <dbReference type="ARBA" id="ARBA00023242"/>
    </source>
</evidence>
<dbReference type="SMART" id="SM00717">
    <property type="entry name" value="SANT"/>
    <property type="match status" value="2"/>
</dbReference>
<evidence type="ECO:0000313" key="11">
    <source>
        <dbReference type="Proteomes" id="UP000325577"/>
    </source>
</evidence>
<keyword evidence="6" id="KW-0804">Transcription</keyword>
<keyword evidence="2" id="KW-0677">Repeat</keyword>
<feature type="domain" description="HTH myb-type" evidence="9">
    <location>
        <begin position="8"/>
        <end position="58"/>
    </location>
</feature>
<evidence type="ECO:0000256" key="2">
    <source>
        <dbReference type="ARBA" id="ARBA00022737"/>
    </source>
</evidence>
<comment type="subcellular location">
    <subcellularLocation>
        <location evidence="1">Nucleus</location>
    </subcellularLocation>
</comment>
<dbReference type="OrthoDB" id="2143914at2759"/>
<evidence type="ECO:0000256" key="3">
    <source>
        <dbReference type="ARBA" id="ARBA00023015"/>
    </source>
</evidence>
<keyword evidence="7" id="KW-0539">Nucleus</keyword>
<dbReference type="AlphaFoldDB" id="A0A5J5B1P4"/>
<dbReference type="GO" id="GO:0005634">
    <property type="term" value="C:nucleus"/>
    <property type="evidence" value="ECO:0007669"/>
    <property type="project" value="UniProtKB-SubCell"/>
</dbReference>
<dbReference type="InterPro" id="IPR001005">
    <property type="entry name" value="SANT/Myb"/>
</dbReference>